<reference evidence="2 3" key="1">
    <citation type="submission" date="2024-01" db="EMBL/GenBank/DDBJ databases">
        <title>Complete genome sequence of Citroniella saccharovorans strain M6.X9, isolated from human fecal sample.</title>
        <authorList>
            <person name="Cheng G."/>
            <person name="Westerholm M."/>
            <person name="Schnurer A."/>
        </authorList>
    </citation>
    <scope>NUCLEOTIDE SEQUENCE [LARGE SCALE GENOMIC DNA]</scope>
    <source>
        <strain evidence="2 3">DSM 29873</strain>
    </source>
</reference>
<sequence length="175" mass="21518">MKIFKKEKITNDRNVRKKLYRNNPPHYDNSRRSRKVYRDDRDFDDDYYDDYDDYDDYDEYNYYDRVGSNDEYETREYNSGKFDRYETKKITRPRNIDDDVYYYEDEYEYYDNEDYNRRRLENINRNNKINYPQKKSGCSSFAFGCFIIFVILFAILLALIAAALGGIMPLFSFFI</sequence>
<dbReference type="AlphaFoldDB" id="A0AAW9MWS2"/>
<dbReference type="RefSeq" id="WP_324619054.1">
    <property type="nucleotide sequence ID" value="NZ_JAYKOT010000003.1"/>
</dbReference>
<protein>
    <submittedName>
        <fullName evidence="2">Uncharacterized protein</fullName>
    </submittedName>
</protein>
<evidence type="ECO:0000313" key="2">
    <source>
        <dbReference type="EMBL" id="MEB3428969.1"/>
    </source>
</evidence>
<organism evidence="2 3">
    <name type="scientific">Citroniella saccharovorans</name>
    <dbReference type="NCBI Taxonomy" id="2053367"/>
    <lineage>
        <taxon>Bacteria</taxon>
        <taxon>Bacillati</taxon>
        <taxon>Bacillota</taxon>
        <taxon>Tissierellia</taxon>
        <taxon>Tissierellales</taxon>
        <taxon>Peptoniphilaceae</taxon>
        <taxon>Citroniella</taxon>
    </lineage>
</organism>
<keyword evidence="1" id="KW-0812">Transmembrane</keyword>
<evidence type="ECO:0000256" key="1">
    <source>
        <dbReference type="SAM" id="Phobius"/>
    </source>
</evidence>
<keyword evidence="1" id="KW-1133">Transmembrane helix</keyword>
<gene>
    <name evidence="2" type="ORF">VLK81_02830</name>
</gene>
<dbReference type="Proteomes" id="UP001357733">
    <property type="component" value="Unassembled WGS sequence"/>
</dbReference>
<feature type="transmembrane region" description="Helical" evidence="1">
    <location>
        <begin position="141"/>
        <end position="174"/>
    </location>
</feature>
<accession>A0AAW9MWS2</accession>
<proteinExistence type="predicted"/>
<keyword evidence="3" id="KW-1185">Reference proteome</keyword>
<evidence type="ECO:0000313" key="3">
    <source>
        <dbReference type="Proteomes" id="UP001357733"/>
    </source>
</evidence>
<comment type="caution">
    <text evidence="2">The sequence shown here is derived from an EMBL/GenBank/DDBJ whole genome shotgun (WGS) entry which is preliminary data.</text>
</comment>
<name>A0AAW9MWS2_9FIRM</name>
<keyword evidence="1" id="KW-0472">Membrane</keyword>
<dbReference type="EMBL" id="JAYKOT010000003">
    <property type="protein sequence ID" value="MEB3428969.1"/>
    <property type="molecule type" value="Genomic_DNA"/>
</dbReference>